<organism evidence="3 4">
    <name type="scientific">Aurantiacibacter gilvus</name>
    <dbReference type="NCBI Taxonomy" id="3139141"/>
    <lineage>
        <taxon>Bacteria</taxon>
        <taxon>Pseudomonadati</taxon>
        <taxon>Pseudomonadota</taxon>
        <taxon>Alphaproteobacteria</taxon>
        <taxon>Sphingomonadales</taxon>
        <taxon>Erythrobacteraceae</taxon>
        <taxon>Aurantiacibacter</taxon>
    </lineage>
</organism>
<comment type="caution">
    <text evidence="3">The sequence shown here is derived from an EMBL/GenBank/DDBJ whole genome shotgun (WGS) entry which is preliminary data.</text>
</comment>
<sequence>MSSTRFKPGQSGNPRGRPKARRPHNSAFDIIFDKTLTVTQGGRERELTIDEALELQTYQAALKGSRMAIRKVLKMIEKRELALRTRAPTQAHEVKFAHHHNSDNANEAMRILGIADKDPSHPMRWKVHAWATQAALSRPGRRRFTEPEVREIKFFTFDSEALRWPPGRLG</sequence>
<dbReference type="EMBL" id="JBBYHV010000002">
    <property type="protein sequence ID" value="MEL1251183.1"/>
    <property type="molecule type" value="Genomic_DNA"/>
</dbReference>
<keyword evidence="4" id="KW-1185">Reference proteome</keyword>
<gene>
    <name evidence="3" type="ORF">AAEO60_10920</name>
</gene>
<feature type="region of interest" description="Disordered" evidence="1">
    <location>
        <begin position="1"/>
        <end position="25"/>
    </location>
</feature>
<feature type="domain" description="DUF5681" evidence="2">
    <location>
        <begin position="3"/>
        <end position="80"/>
    </location>
</feature>
<evidence type="ECO:0000313" key="3">
    <source>
        <dbReference type="EMBL" id="MEL1251183.1"/>
    </source>
</evidence>
<dbReference type="InterPro" id="IPR043736">
    <property type="entry name" value="DUF5681"/>
</dbReference>
<protein>
    <submittedName>
        <fullName evidence="3">DUF5681 domain-containing protein</fullName>
    </submittedName>
</protein>
<dbReference type="Proteomes" id="UP001497045">
    <property type="component" value="Unassembled WGS sequence"/>
</dbReference>
<evidence type="ECO:0000259" key="2">
    <source>
        <dbReference type="Pfam" id="PF18932"/>
    </source>
</evidence>
<evidence type="ECO:0000313" key="4">
    <source>
        <dbReference type="Proteomes" id="UP001497045"/>
    </source>
</evidence>
<dbReference type="Pfam" id="PF18932">
    <property type="entry name" value="DUF5681"/>
    <property type="match status" value="1"/>
</dbReference>
<reference evidence="3 4" key="1">
    <citation type="submission" date="2024-04" db="EMBL/GenBank/DDBJ databases">
        <title>Aurantiacibacter sp. DGU6 16S ribosomal RNA gene Genome sequencing and assembly.</title>
        <authorList>
            <person name="Park S."/>
        </authorList>
    </citation>
    <scope>NUCLEOTIDE SEQUENCE [LARGE SCALE GENOMIC DNA]</scope>
    <source>
        <strain evidence="3 4">DGU6</strain>
    </source>
</reference>
<name>A0ABU9IGX9_9SPHN</name>
<evidence type="ECO:0000256" key="1">
    <source>
        <dbReference type="SAM" id="MobiDB-lite"/>
    </source>
</evidence>
<accession>A0ABU9IGX9</accession>
<proteinExistence type="predicted"/>
<feature type="compositionally biased region" description="Polar residues" evidence="1">
    <location>
        <begin position="1"/>
        <end position="13"/>
    </location>
</feature>
<dbReference type="RefSeq" id="WP_341673744.1">
    <property type="nucleotide sequence ID" value="NZ_JBBYHV010000002.1"/>
</dbReference>